<feature type="region of interest" description="Disordered" evidence="1">
    <location>
        <begin position="98"/>
        <end position="120"/>
    </location>
</feature>
<dbReference type="Proteomes" id="UP000095282">
    <property type="component" value="Unplaced"/>
</dbReference>
<dbReference type="WBParaSite" id="Csp11.Scaffold546.g3479.t1">
    <property type="protein sequence ID" value="Csp11.Scaffold546.g3479.t1"/>
    <property type="gene ID" value="Csp11.Scaffold546.g3479"/>
</dbReference>
<keyword evidence="2" id="KW-1185">Reference proteome</keyword>
<dbReference type="AlphaFoldDB" id="A0A1I7T8L0"/>
<organism evidence="2 3">
    <name type="scientific">Caenorhabditis tropicalis</name>
    <dbReference type="NCBI Taxonomy" id="1561998"/>
    <lineage>
        <taxon>Eukaryota</taxon>
        <taxon>Metazoa</taxon>
        <taxon>Ecdysozoa</taxon>
        <taxon>Nematoda</taxon>
        <taxon>Chromadorea</taxon>
        <taxon>Rhabditida</taxon>
        <taxon>Rhabditina</taxon>
        <taxon>Rhabditomorpha</taxon>
        <taxon>Rhabditoidea</taxon>
        <taxon>Rhabditidae</taxon>
        <taxon>Peloderinae</taxon>
        <taxon>Caenorhabditis</taxon>
    </lineage>
</organism>
<evidence type="ECO:0000256" key="1">
    <source>
        <dbReference type="SAM" id="MobiDB-lite"/>
    </source>
</evidence>
<evidence type="ECO:0000313" key="3">
    <source>
        <dbReference type="WBParaSite" id="Csp11.Scaffold546.g3479.t1"/>
    </source>
</evidence>
<sequence length="204" mass="23216">MSIDLRLEQLRSVEADILCPSDPIQTFPDGWVRAAELTEYDWFKMTIRQISASPPVEEPQYEFKRVLRKMPNRRVHRNAPVQVPDRRSVRVANAARRMANPPVQEQNGEASPEDVQQDPRLRTLSPTDLPGVHAVPKKFNQYFRGLLAPGLFYVKSKTQYLGPFNEMPTENIVPAGDNYVVLQRMGQLPDSGKSIFRQVGTLST</sequence>
<reference evidence="3" key="1">
    <citation type="submission" date="2016-11" db="UniProtKB">
        <authorList>
            <consortium name="WormBaseParasite"/>
        </authorList>
    </citation>
    <scope>IDENTIFICATION</scope>
</reference>
<evidence type="ECO:0000313" key="2">
    <source>
        <dbReference type="Proteomes" id="UP000095282"/>
    </source>
</evidence>
<dbReference type="STRING" id="1561998.A0A1I7T8L0"/>
<accession>A0A1I7T8L0</accession>
<name>A0A1I7T8L0_9PELO</name>
<dbReference type="eggNOG" id="ENOG502THGR">
    <property type="taxonomic scope" value="Eukaryota"/>
</dbReference>
<proteinExistence type="predicted"/>
<protein>
    <submittedName>
        <fullName evidence="3">MBD domain-containing protein</fullName>
    </submittedName>
</protein>